<dbReference type="Proteomes" id="UP000297982">
    <property type="component" value="Unassembled WGS sequence"/>
</dbReference>
<gene>
    <name evidence="3" type="ORF">E4663_14170</name>
</gene>
<sequence>MKKLAITLFALLAFMTACSQSETNETSAKQTPTTEETDMEKEDTADEPTQSSVDEAEEELDTATTPEPVEDTPQAEEESKTIANGQEAIDYLAKELDKSDNEDIVFDDLGGTTETDRQGTYYTIQLSSKSLQEDGGSGTVGVYKVYENGDYVMK</sequence>
<feature type="compositionally biased region" description="Acidic residues" evidence="1">
    <location>
        <begin position="35"/>
        <end position="46"/>
    </location>
</feature>
<keyword evidence="4" id="KW-1185">Reference proteome</keyword>
<reference evidence="3 4" key="1">
    <citation type="journal article" date="2003" name="Int. J. Syst. Evol. Microbiol.">
        <title>Halobacillus salinus sp. nov., isolated from a salt lake on the coast of the East Sea in Korea.</title>
        <authorList>
            <person name="Yoon J.H."/>
            <person name="Kang K.H."/>
            <person name="Park Y.H."/>
        </authorList>
    </citation>
    <scope>NUCLEOTIDE SEQUENCE [LARGE SCALE GENOMIC DNA]</scope>
    <source>
        <strain evidence="3 4">HSL-3</strain>
    </source>
</reference>
<dbReference type="EMBL" id="SRJC01000003">
    <property type="protein sequence ID" value="TGB02478.1"/>
    <property type="molecule type" value="Genomic_DNA"/>
</dbReference>
<dbReference type="RefSeq" id="WP_135328100.1">
    <property type="nucleotide sequence ID" value="NZ_SRJC01000003.1"/>
</dbReference>
<accession>A0A4Z0H0H3</accession>
<evidence type="ECO:0000313" key="4">
    <source>
        <dbReference type="Proteomes" id="UP000297982"/>
    </source>
</evidence>
<feature type="chain" id="PRO_5039486757" description="Lipoprotein" evidence="2">
    <location>
        <begin position="20"/>
        <end position="154"/>
    </location>
</feature>
<dbReference type="PROSITE" id="PS51257">
    <property type="entry name" value="PROKAR_LIPOPROTEIN"/>
    <property type="match status" value="1"/>
</dbReference>
<feature type="region of interest" description="Disordered" evidence="1">
    <location>
        <begin position="19"/>
        <end position="83"/>
    </location>
</feature>
<dbReference type="AlphaFoldDB" id="A0A4Z0H0H3"/>
<protein>
    <recommendedName>
        <fullName evidence="5">Lipoprotein</fullName>
    </recommendedName>
</protein>
<organism evidence="3 4">
    <name type="scientific">Halobacillus salinus</name>
    <dbReference type="NCBI Taxonomy" id="192814"/>
    <lineage>
        <taxon>Bacteria</taxon>
        <taxon>Bacillati</taxon>
        <taxon>Bacillota</taxon>
        <taxon>Bacilli</taxon>
        <taxon>Bacillales</taxon>
        <taxon>Bacillaceae</taxon>
        <taxon>Halobacillus</taxon>
    </lineage>
</organism>
<evidence type="ECO:0000256" key="1">
    <source>
        <dbReference type="SAM" id="MobiDB-lite"/>
    </source>
</evidence>
<evidence type="ECO:0008006" key="5">
    <source>
        <dbReference type="Google" id="ProtNLM"/>
    </source>
</evidence>
<evidence type="ECO:0000313" key="3">
    <source>
        <dbReference type="EMBL" id="TGB02478.1"/>
    </source>
</evidence>
<name>A0A4Z0H0H3_9BACI</name>
<proteinExistence type="predicted"/>
<comment type="caution">
    <text evidence="3">The sequence shown here is derived from an EMBL/GenBank/DDBJ whole genome shotgun (WGS) entry which is preliminary data.</text>
</comment>
<feature type="signal peptide" evidence="2">
    <location>
        <begin position="1"/>
        <end position="19"/>
    </location>
</feature>
<evidence type="ECO:0000256" key="2">
    <source>
        <dbReference type="SAM" id="SignalP"/>
    </source>
</evidence>
<feature type="compositionally biased region" description="Polar residues" evidence="1">
    <location>
        <begin position="19"/>
        <end position="30"/>
    </location>
</feature>
<keyword evidence="2" id="KW-0732">Signal</keyword>